<keyword evidence="1" id="KW-1133">Transmembrane helix</keyword>
<name>A0A3M2V4R9_PSEYM</name>
<gene>
    <name evidence="2" type="ORF">APX70_00781</name>
</gene>
<dbReference type="GeneID" id="44146393"/>
<feature type="transmembrane region" description="Helical" evidence="1">
    <location>
        <begin position="134"/>
        <end position="155"/>
    </location>
</feature>
<dbReference type="AlphaFoldDB" id="A0A3M2V4R9"/>
<keyword evidence="1" id="KW-0472">Membrane</keyword>
<keyword evidence="1" id="KW-0812">Transmembrane</keyword>
<evidence type="ECO:0000256" key="1">
    <source>
        <dbReference type="SAM" id="Phobius"/>
    </source>
</evidence>
<protein>
    <submittedName>
        <fullName evidence="2">Uncharacterized protein</fullName>
    </submittedName>
</protein>
<dbReference type="EMBL" id="RBNL01004308">
    <property type="protein sequence ID" value="RML34247.1"/>
    <property type="molecule type" value="Genomic_DNA"/>
</dbReference>
<feature type="transmembrane region" description="Helical" evidence="1">
    <location>
        <begin position="49"/>
        <end position="70"/>
    </location>
</feature>
<sequence>MVNSIVLCATAPDKPLLALFYTAAKSYLARSFGSVWREGKMIAKLARSLLIHFFACVIYIVANYYGVFLYKVIFGSLTSRGASIGIAMYMIFYLFVFLNLVIAVISKRLFKWCAVVLIVVLILVYLLPLYPVRAIAYSVLAGGLTALAIAVAGKFERFWLSRDLK</sequence>
<feature type="transmembrane region" description="Helical" evidence="1">
    <location>
        <begin position="109"/>
        <end position="128"/>
    </location>
</feature>
<dbReference type="Proteomes" id="UP000282378">
    <property type="component" value="Unassembled WGS sequence"/>
</dbReference>
<reference evidence="2 3" key="1">
    <citation type="submission" date="2018-08" db="EMBL/GenBank/DDBJ databases">
        <title>Recombination of ecologically and evolutionarily significant loci maintains genetic cohesion in the Pseudomonas syringae species complex.</title>
        <authorList>
            <person name="Dillon M."/>
            <person name="Thakur S."/>
            <person name="Almeida R.N.D."/>
            <person name="Weir B.S."/>
            <person name="Guttman D.S."/>
        </authorList>
    </citation>
    <scope>NUCLEOTIDE SEQUENCE [LARGE SCALE GENOMIC DNA]</scope>
    <source>
        <strain evidence="2 3">88_10</strain>
    </source>
</reference>
<evidence type="ECO:0000313" key="2">
    <source>
        <dbReference type="EMBL" id="RML34247.1"/>
    </source>
</evidence>
<accession>A0A3M2V4R9</accession>
<dbReference type="RefSeq" id="WP_226992671.1">
    <property type="nucleotide sequence ID" value="NZ_LGLH01000059.1"/>
</dbReference>
<comment type="caution">
    <text evidence="2">The sequence shown here is derived from an EMBL/GenBank/DDBJ whole genome shotgun (WGS) entry which is preliminary data.</text>
</comment>
<feature type="transmembrane region" description="Helical" evidence="1">
    <location>
        <begin position="82"/>
        <end position="102"/>
    </location>
</feature>
<organism evidence="2 3">
    <name type="scientific">Pseudomonas syringae pv. maculicola</name>
    <dbReference type="NCBI Taxonomy" id="59511"/>
    <lineage>
        <taxon>Bacteria</taxon>
        <taxon>Pseudomonadati</taxon>
        <taxon>Pseudomonadota</taxon>
        <taxon>Gammaproteobacteria</taxon>
        <taxon>Pseudomonadales</taxon>
        <taxon>Pseudomonadaceae</taxon>
        <taxon>Pseudomonas</taxon>
    </lineage>
</organism>
<evidence type="ECO:0000313" key="3">
    <source>
        <dbReference type="Proteomes" id="UP000282378"/>
    </source>
</evidence>
<proteinExistence type="predicted"/>